<reference evidence="1 2" key="1">
    <citation type="submission" date="2024-05" db="EMBL/GenBank/DDBJ databases">
        <title>Genome sequencing and assembly of Indian major carp, Cirrhinus mrigala (Hamilton, 1822).</title>
        <authorList>
            <person name="Mohindra V."/>
            <person name="Chowdhury L.M."/>
            <person name="Lal K."/>
            <person name="Jena J.K."/>
        </authorList>
    </citation>
    <scope>NUCLEOTIDE SEQUENCE [LARGE SCALE GENOMIC DNA]</scope>
    <source>
        <strain evidence="1">CM1030</strain>
        <tissue evidence="1">Blood</tissue>
    </source>
</reference>
<name>A0ABD0S149_CIRMR</name>
<feature type="non-terminal residue" evidence="1">
    <location>
        <position position="1"/>
    </location>
</feature>
<comment type="caution">
    <text evidence="1">The sequence shown here is derived from an EMBL/GenBank/DDBJ whole genome shotgun (WGS) entry which is preliminary data.</text>
</comment>
<organism evidence="1 2">
    <name type="scientific">Cirrhinus mrigala</name>
    <name type="common">Mrigala</name>
    <dbReference type="NCBI Taxonomy" id="683832"/>
    <lineage>
        <taxon>Eukaryota</taxon>
        <taxon>Metazoa</taxon>
        <taxon>Chordata</taxon>
        <taxon>Craniata</taxon>
        <taxon>Vertebrata</taxon>
        <taxon>Euteleostomi</taxon>
        <taxon>Actinopterygii</taxon>
        <taxon>Neopterygii</taxon>
        <taxon>Teleostei</taxon>
        <taxon>Ostariophysi</taxon>
        <taxon>Cypriniformes</taxon>
        <taxon>Cyprinidae</taxon>
        <taxon>Labeoninae</taxon>
        <taxon>Labeonini</taxon>
        <taxon>Cirrhinus</taxon>
    </lineage>
</organism>
<accession>A0ABD0S149</accession>
<feature type="non-terminal residue" evidence="1">
    <location>
        <position position="55"/>
    </location>
</feature>
<dbReference type="EMBL" id="JAMKFB020000001">
    <property type="protein sequence ID" value="KAL0204106.1"/>
    <property type="molecule type" value="Genomic_DNA"/>
</dbReference>
<proteinExistence type="predicted"/>
<evidence type="ECO:0000313" key="1">
    <source>
        <dbReference type="EMBL" id="KAL0204106.1"/>
    </source>
</evidence>
<dbReference type="AlphaFoldDB" id="A0ABD0S149"/>
<keyword evidence="2" id="KW-1185">Reference proteome</keyword>
<evidence type="ECO:0000313" key="2">
    <source>
        <dbReference type="Proteomes" id="UP001529510"/>
    </source>
</evidence>
<dbReference type="Proteomes" id="UP001529510">
    <property type="component" value="Unassembled WGS sequence"/>
</dbReference>
<sequence>SPDKPDELRPSPSPLPQGLNELESYQSALEEDGLQAQPPISSFVEEVKEQFHTHE</sequence>
<gene>
    <name evidence="1" type="ORF">M9458_002124</name>
</gene>
<protein>
    <submittedName>
        <fullName evidence="1">Uncharacterized protein</fullName>
    </submittedName>
</protein>